<name>A0A7W8DGY7_9BACT</name>
<organism evidence="1 2">
    <name type="scientific">Desulfurispira natronophila</name>
    <dbReference type="NCBI Taxonomy" id="682562"/>
    <lineage>
        <taxon>Bacteria</taxon>
        <taxon>Pseudomonadati</taxon>
        <taxon>Chrysiogenota</taxon>
        <taxon>Chrysiogenia</taxon>
        <taxon>Chrysiogenales</taxon>
        <taxon>Chrysiogenaceae</taxon>
        <taxon>Desulfurispira</taxon>
    </lineage>
</organism>
<reference evidence="1 2" key="1">
    <citation type="submission" date="2020-08" db="EMBL/GenBank/DDBJ databases">
        <title>Genomic Encyclopedia of Type Strains, Phase IV (KMG-IV): sequencing the most valuable type-strain genomes for metagenomic binning, comparative biology and taxonomic classification.</title>
        <authorList>
            <person name="Goeker M."/>
        </authorList>
    </citation>
    <scope>NUCLEOTIDE SEQUENCE [LARGE SCALE GENOMIC DNA]</scope>
    <source>
        <strain evidence="1 2">DSM 22071</strain>
    </source>
</reference>
<sequence>MATGVKGKSLGSSKCWFSAQGPSAKCPFAPVVQNKLSSVINISHGHMEFY</sequence>
<evidence type="ECO:0000313" key="2">
    <source>
        <dbReference type="Proteomes" id="UP000528322"/>
    </source>
</evidence>
<keyword evidence="2" id="KW-1185">Reference proteome</keyword>
<protein>
    <submittedName>
        <fullName evidence="1">Uncharacterized protein</fullName>
    </submittedName>
</protein>
<dbReference type="Proteomes" id="UP000528322">
    <property type="component" value="Unassembled WGS sequence"/>
</dbReference>
<evidence type="ECO:0000313" key="1">
    <source>
        <dbReference type="EMBL" id="MBB5022021.1"/>
    </source>
</evidence>
<accession>A0A7W8DGY7</accession>
<dbReference type="AlphaFoldDB" id="A0A7W8DGY7"/>
<dbReference type="EMBL" id="JACHID010000007">
    <property type="protein sequence ID" value="MBB5022021.1"/>
    <property type="molecule type" value="Genomic_DNA"/>
</dbReference>
<gene>
    <name evidence="1" type="ORF">HNR37_001338</name>
</gene>
<comment type="caution">
    <text evidence="1">The sequence shown here is derived from an EMBL/GenBank/DDBJ whole genome shotgun (WGS) entry which is preliminary data.</text>
</comment>
<proteinExistence type="predicted"/>